<dbReference type="InterPro" id="IPR018931">
    <property type="entry name" value="DUF2520"/>
</dbReference>
<dbReference type="EMBL" id="CP002961">
    <property type="protein sequence ID" value="AFK03901.1"/>
    <property type="molecule type" value="Genomic_DNA"/>
</dbReference>
<dbReference type="InterPro" id="IPR037108">
    <property type="entry name" value="TM1727-like_C_sf"/>
</dbReference>
<dbReference type="InterPro" id="IPR008927">
    <property type="entry name" value="6-PGluconate_DH-like_C_sf"/>
</dbReference>
<accession>A0ABN4ARH2</accession>
<dbReference type="PANTHER" id="PTHR40459">
    <property type="entry name" value="CONSERVED HYPOTHETICAL ALANINE AND LEUCINE RICH PROTEIN"/>
    <property type="match status" value="1"/>
</dbReference>
<evidence type="ECO:0000313" key="4">
    <source>
        <dbReference type="Proteomes" id="UP000002875"/>
    </source>
</evidence>
<feature type="domain" description="DUF2520" evidence="2">
    <location>
        <begin position="133"/>
        <end position="259"/>
    </location>
</feature>
<dbReference type="Gene3D" id="3.40.50.720">
    <property type="entry name" value="NAD(P)-binding Rossmann-like Domain"/>
    <property type="match status" value="1"/>
</dbReference>
<organism evidence="3 4">
    <name type="scientific">Emticicia oligotrophica (strain DSM 17448 / CIP 109782 / MTCC 6937 / GPTSA100-15)</name>
    <dbReference type="NCBI Taxonomy" id="929562"/>
    <lineage>
        <taxon>Bacteria</taxon>
        <taxon>Pseudomonadati</taxon>
        <taxon>Bacteroidota</taxon>
        <taxon>Cytophagia</taxon>
        <taxon>Cytophagales</taxon>
        <taxon>Leadbetterellaceae</taxon>
        <taxon>Emticicia</taxon>
    </lineage>
</organism>
<evidence type="ECO:0008006" key="5">
    <source>
        <dbReference type="Google" id="ProtNLM"/>
    </source>
</evidence>
<dbReference type="Pfam" id="PF03807">
    <property type="entry name" value="F420_oxidored"/>
    <property type="match status" value="1"/>
</dbReference>
<reference evidence="3 4" key="1">
    <citation type="submission" date="2011-07" db="EMBL/GenBank/DDBJ databases">
        <title>The complete genome of chromosome of Emticicia oligotrophica DSM 17448.</title>
        <authorList>
            <consortium name="US DOE Joint Genome Institute (JGI-PGF)"/>
            <person name="Lucas S."/>
            <person name="Han J."/>
            <person name="Lapidus A."/>
            <person name="Bruce D."/>
            <person name="Goodwin L."/>
            <person name="Pitluck S."/>
            <person name="Peters L."/>
            <person name="Kyrpides N."/>
            <person name="Mavromatis K."/>
            <person name="Ivanova N."/>
            <person name="Ovchinnikova G."/>
            <person name="Teshima H."/>
            <person name="Detter J.C."/>
            <person name="Tapia R."/>
            <person name="Han C."/>
            <person name="Land M."/>
            <person name="Hauser L."/>
            <person name="Markowitz V."/>
            <person name="Cheng J.-F."/>
            <person name="Hugenholtz P."/>
            <person name="Woyke T."/>
            <person name="Wu D."/>
            <person name="Tindall B."/>
            <person name="Pomrenke H."/>
            <person name="Brambilla E."/>
            <person name="Klenk H.-P."/>
            <person name="Eisen J.A."/>
        </authorList>
    </citation>
    <scope>NUCLEOTIDE SEQUENCE [LARGE SCALE GENOMIC DNA]</scope>
    <source>
        <strain evidence="3 4">DSM 17448</strain>
    </source>
</reference>
<sequence>MKISIIGAGNVAWHLAITLEDHHHTICEVFSRTEDKAEKLCSLLYRAEATTDLNFAESEAEFFILAVADDAWEDVCSKLILPEDAILAHTSGTKSLEDLQKLMQIHHDLPVKCAVFYPLMTFTAGKELNFKSVPLCLESDDEDVEQILLEIAQEISQHVYFIDSAERRVLHVAAVFACNFTNHLLALSKTITDSENLDFDLLKPLISETFKKALNANDPVEVQTGPAIRRDKSIINRHLDYLRDDARLLEIYEVLTESIQNT</sequence>
<dbReference type="PANTHER" id="PTHR40459:SF1">
    <property type="entry name" value="CONSERVED HYPOTHETICAL ALANINE AND LEUCINE RICH PROTEIN"/>
    <property type="match status" value="1"/>
</dbReference>
<dbReference type="SUPFAM" id="SSF51735">
    <property type="entry name" value="NAD(P)-binding Rossmann-fold domains"/>
    <property type="match status" value="1"/>
</dbReference>
<protein>
    <recommendedName>
        <fullName evidence="5">DUF2520 domain-containing protein</fullName>
    </recommendedName>
</protein>
<dbReference type="Proteomes" id="UP000002875">
    <property type="component" value="Chromosome"/>
</dbReference>
<keyword evidence="4" id="KW-1185">Reference proteome</keyword>
<proteinExistence type="predicted"/>
<evidence type="ECO:0000259" key="2">
    <source>
        <dbReference type="Pfam" id="PF10728"/>
    </source>
</evidence>
<dbReference type="RefSeq" id="WP_015029597.1">
    <property type="nucleotide sequence ID" value="NC_018748.1"/>
</dbReference>
<evidence type="ECO:0000259" key="1">
    <source>
        <dbReference type="Pfam" id="PF03807"/>
    </source>
</evidence>
<name>A0ABN4ARH2_EMTOG</name>
<evidence type="ECO:0000313" key="3">
    <source>
        <dbReference type="EMBL" id="AFK03901.1"/>
    </source>
</evidence>
<dbReference type="InterPro" id="IPR028939">
    <property type="entry name" value="P5C_Rdtase_cat_N"/>
</dbReference>
<feature type="domain" description="Pyrroline-5-carboxylate reductase catalytic N-terminal" evidence="1">
    <location>
        <begin position="2"/>
        <end position="79"/>
    </location>
</feature>
<dbReference type="Pfam" id="PF10728">
    <property type="entry name" value="DUF2520"/>
    <property type="match status" value="1"/>
</dbReference>
<dbReference type="Gene3D" id="1.10.1040.20">
    <property type="entry name" value="ProC-like, C-terminal domain"/>
    <property type="match status" value="1"/>
</dbReference>
<gene>
    <name evidence="3" type="ordered locus">Emtol_2766</name>
</gene>
<dbReference type="SUPFAM" id="SSF48179">
    <property type="entry name" value="6-phosphogluconate dehydrogenase C-terminal domain-like"/>
    <property type="match status" value="1"/>
</dbReference>
<dbReference type="InterPro" id="IPR036291">
    <property type="entry name" value="NAD(P)-bd_dom_sf"/>
</dbReference>